<dbReference type="Gene3D" id="3.40.190.10">
    <property type="entry name" value="Periplasmic binding protein-like II"/>
    <property type="match status" value="2"/>
</dbReference>
<gene>
    <name evidence="2" type="ORF">METZ01_LOCUS386190</name>
</gene>
<reference evidence="2" key="1">
    <citation type="submission" date="2018-05" db="EMBL/GenBank/DDBJ databases">
        <authorList>
            <person name="Lanie J.A."/>
            <person name="Ng W.-L."/>
            <person name="Kazmierczak K.M."/>
            <person name="Andrzejewski T.M."/>
            <person name="Davidsen T.M."/>
            <person name="Wayne K.J."/>
            <person name="Tettelin H."/>
            <person name="Glass J.I."/>
            <person name="Rusch D."/>
            <person name="Podicherti R."/>
            <person name="Tsui H.-C.T."/>
            <person name="Winkler M.E."/>
        </authorList>
    </citation>
    <scope>NUCLEOTIDE SEQUENCE</scope>
</reference>
<organism evidence="2">
    <name type="scientific">marine metagenome</name>
    <dbReference type="NCBI Taxonomy" id="408172"/>
    <lineage>
        <taxon>unclassified sequences</taxon>
        <taxon>metagenomes</taxon>
        <taxon>ecological metagenomes</taxon>
    </lineage>
</organism>
<dbReference type="InterPro" id="IPR027939">
    <property type="entry name" value="NMT1/THI5"/>
</dbReference>
<dbReference type="PANTHER" id="PTHR31528:SF15">
    <property type="entry name" value="RIBOFLAVIN-BINDING PROTEIN RIBY"/>
    <property type="match status" value="1"/>
</dbReference>
<dbReference type="EMBL" id="UINC01144059">
    <property type="protein sequence ID" value="SVD33336.1"/>
    <property type="molecule type" value="Genomic_DNA"/>
</dbReference>
<dbReference type="PANTHER" id="PTHR31528">
    <property type="entry name" value="4-AMINO-5-HYDROXYMETHYL-2-METHYLPYRIMIDINE PHOSPHATE SYNTHASE THI11-RELATED"/>
    <property type="match status" value="1"/>
</dbReference>
<dbReference type="AlphaFoldDB" id="A0A382UGE4"/>
<accession>A0A382UGE4</accession>
<dbReference type="Pfam" id="PF09084">
    <property type="entry name" value="NMT1"/>
    <property type="match status" value="1"/>
</dbReference>
<feature type="non-terminal residue" evidence="2">
    <location>
        <position position="243"/>
    </location>
</feature>
<evidence type="ECO:0000313" key="2">
    <source>
        <dbReference type="EMBL" id="SVD33336.1"/>
    </source>
</evidence>
<protein>
    <recommendedName>
        <fullName evidence="1">SsuA/THI5-like domain-containing protein</fullName>
    </recommendedName>
</protein>
<dbReference type="SUPFAM" id="SSF53850">
    <property type="entry name" value="Periplasmic binding protein-like II"/>
    <property type="match status" value="1"/>
</dbReference>
<dbReference type="GO" id="GO:0009228">
    <property type="term" value="P:thiamine biosynthetic process"/>
    <property type="evidence" value="ECO:0007669"/>
    <property type="project" value="InterPro"/>
</dbReference>
<feature type="domain" description="SsuA/THI5-like" evidence="1">
    <location>
        <begin position="44"/>
        <end position="243"/>
    </location>
</feature>
<proteinExistence type="predicted"/>
<sequence length="243" mass="25933">MKRVKYLIKKLGLGILVASLFSGSVMAATDLKFALDWKFEGPAAPFFTGLERGYYAASGLDVTIDSGRGSLDAIPKVASGTYPIGIADINSLIKFKDKNPNAKVIGVMMFYDVPPFAIIGRKSLGVSKPKDLEGKILGAPAPDGAYAQWNSFVLANAIDASKVTIENVGFPVREPMLAQGKVHAITGFSFSSYINLKSKGIPASDISVMLMSENGLDLYGNSVIVNTDYAKKNPNLVKGFINA</sequence>
<name>A0A382UGE4_9ZZZZ</name>
<evidence type="ECO:0000259" key="1">
    <source>
        <dbReference type="Pfam" id="PF09084"/>
    </source>
</evidence>
<dbReference type="InterPro" id="IPR015168">
    <property type="entry name" value="SsuA/THI5"/>
</dbReference>